<evidence type="ECO:0000313" key="7">
    <source>
        <dbReference type="Proteomes" id="UP001056708"/>
    </source>
</evidence>
<evidence type="ECO:0000256" key="3">
    <source>
        <dbReference type="RuleBase" id="RU003523"/>
    </source>
</evidence>
<dbReference type="Pfam" id="PF22617">
    <property type="entry name" value="HCS_D2"/>
    <property type="match status" value="1"/>
</dbReference>
<accession>A0ABY5AMQ3</accession>
<name>A0ABY5AMQ3_9CYAN</name>
<dbReference type="Gene3D" id="1.10.238.260">
    <property type="match status" value="1"/>
</dbReference>
<reference evidence="6" key="1">
    <citation type="submission" date="2022-06" db="EMBL/GenBank/DDBJ databases">
        <title>Genome sequence of Phormidium yuhuli AB48 isolated from an industrial photobioreactor environment.</title>
        <authorList>
            <person name="Qiu Y."/>
            <person name="Noonan A.J.C."/>
            <person name="Dofher K."/>
            <person name="Koch M."/>
            <person name="Kieft B."/>
            <person name="Lin X."/>
            <person name="Ziels R.M."/>
            <person name="Hallam S.J."/>
        </authorList>
    </citation>
    <scope>NUCLEOTIDE SEQUENCE</scope>
    <source>
        <strain evidence="6">AB48</strain>
    </source>
</reference>
<dbReference type="RefSeq" id="WP_252662521.1">
    <property type="nucleotide sequence ID" value="NZ_CP098611.1"/>
</dbReference>
<dbReference type="Gene3D" id="3.20.20.70">
    <property type="entry name" value="Aldolase class I"/>
    <property type="match status" value="1"/>
</dbReference>
<dbReference type="NCBIfam" id="TIGR02660">
    <property type="entry name" value="nifV_homocitr"/>
    <property type="match status" value="1"/>
</dbReference>
<evidence type="ECO:0000256" key="1">
    <source>
        <dbReference type="ARBA" id="ARBA00022490"/>
    </source>
</evidence>
<keyword evidence="4" id="KW-0535">Nitrogen fixation</keyword>
<dbReference type="GO" id="GO:0004410">
    <property type="term" value="F:homocitrate synthase activity"/>
    <property type="evidence" value="ECO:0007669"/>
    <property type="project" value="UniProtKB-EC"/>
</dbReference>
<dbReference type="SUPFAM" id="SSF51569">
    <property type="entry name" value="Aldolase"/>
    <property type="match status" value="1"/>
</dbReference>
<dbReference type="InterPro" id="IPR002034">
    <property type="entry name" value="AIPM/Hcit_synth_CS"/>
</dbReference>
<dbReference type="InterPro" id="IPR000891">
    <property type="entry name" value="PYR_CT"/>
</dbReference>
<dbReference type="PROSITE" id="PS00816">
    <property type="entry name" value="AIPM_HOMOCIT_SYNTH_2"/>
    <property type="match status" value="1"/>
</dbReference>
<gene>
    <name evidence="6" type="primary">nifV</name>
    <name evidence="6" type="ORF">NEA10_16890</name>
</gene>
<evidence type="ECO:0000313" key="6">
    <source>
        <dbReference type="EMBL" id="USR90493.1"/>
    </source>
</evidence>
<dbReference type="InterPro" id="IPR013785">
    <property type="entry name" value="Aldolase_TIM"/>
</dbReference>
<evidence type="ECO:0000259" key="5">
    <source>
        <dbReference type="PROSITE" id="PS50991"/>
    </source>
</evidence>
<keyword evidence="7" id="KW-1185">Reference proteome</keyword>
<keyword evidence="6" id="KW-0012">Acyltransferase</keyword>
<evidence type="ECO:0000256" key="2">
    <source>
        <dbReference type="ARBA" id="ARBA00022679"/>
    </source>
</evidence>
<organism evidence="6 7">
    <name type="scientific">Phormidium yuhuli AB48</name>
    <dbReference type="NCBI Taxonomy" id="2940671"/>
    <lineage>
        <taxon>Bacteria</taxon>
        <taxon>Bacillati</taxon>
        <taxon>Cyanobacteriota</taxon>
        <taxon>Cyanophyceae</taxon>
        <taxon>Oscillatoriophycideae</taxon>
        <taxon>Oscillatoriales</taxon>
        <taxon>Oscillatoriaceae</taxon>
        <taxon>Phormidium</taxon>
        <taxon>Phormidium yuhuli</taxon>
    </lineage>
</organism>
<comment type="function">
    <text evidence="4">This protein is a Fe-Mo-cofactor biosynthetic component.</text>
</comment>
<evidence type="ECO:0000256" key="4">
    <source>
        <dbReference type="RuleBase" id="RU367143"/>
    </source>
</evidence>
<dbReference type="CDD" id="cd07939">
    <property type="entry name" value="DRE_TIM_NifV"/>
    <property type="match status" value="1"/>
</dbReference>
<feature type="domain" description="Pyruvate carboxyltransferase" evidence="5">
    <location>
        <begin position="15"/>
        <end position="266"/>
    </location>
</feature>
<dbReference type="PANTHER" id="PTHR42880">
    <property type="entry name" value="HOMOCITRATE SYNTHASE"/>
    <property type="match status" value="1"/>
</dbReference>
<protein>
    <recommendedName>
        <fullName evidence="4">Homocitrate synthase</fullName>
        <ecNumber evidence="4">2.3.3.14</ecNumber>
    </recommendedName>
</protein>
<dbReference type="Pfam" id="PF00682">
    <property type="entry name" value="HMGL-like"/>
    <property type="match status" value="1"/>
</dbReference>
<dbReference type="EC" id="2.3.3.14" evidence="4"/>
<comment type="catalytic activity">
    <reaction evidence="4">
        <text>acetyl-CoA + 2-oxoglutarate + H2O = (2R)-homocitrate + CoA + H(+)</text>
        <dbReference type="Rhea" id="RHEA:12929"/>
        <dbReference type="ChEBI" id="CHEBI:15377"/>
        <dbReference type="ChEBI" id="CHEBI:15378"/>
        <dbReference type="ChEBI" id="CHEBI:16810"/>
        <dbReference type="ChEBI" id="CHEBI:57287"/>
        <dbReference type="ChEBI" id="CHEBI:57288"/>
        <dbReference type="ChEBI" id="CHEBI:58884"/>
        <dbReference type="EC" id="2.3.3.14"/>
    </reaction>
</comment>
<dbReference type="PROSITE" id="PS50991">
    <property type="entry name" value="PYR_CT"/>
    <property type="match status" value="1"/>
</dbReference>
<dbReference type="PROSITE" id="PS00815">
    <property type="entry name" value="AIPM_HOMOCIT_SYNTH_1"/>
    <property type="match status" value="1"/>
</dbReference>
<keyword evidence="1" id="KW-0963">Cytoplasm</keyword>
<dbReference type="InterPro" id="IPR013477">
    <property type="entry name" value="NifV/FrbC"/>
</dbReference>
<comment type="similarity">
    <text evidence="3">Belongs to the alpha-IPM synthase/homocitrate synthase family.</text>
</comment>
<sequence length="388" mass="41992">MNDRQNAFGTDPLHPKLLDTTLRDGEQMAGVALTPDEKVAIAQLLDAIGVPEIEVGVAAMGGEEAVAITTLVNSSLNAELLGWNRARISDLAASFDCGLQRVHISLPVSEVQIAAKFGGDRQRLWQQLEESLTFARDRSQFISVGAEDASRADPEFLLAVAKTAQRLGAQRFRFCDTLGILDPFQMMEQVQPLVDSLDIPVEVHTHDDLGMATANALAGLRAGAKVVDVTVNGIGERAGNAALEEVVVAMRRLQDWDFGIDSRQLLQLSQAVQQFTHPGPLPPWKAIVGENVFTHESGIHADGILKNPQTYEPFPPQWLGTQHQIGIGKHSGRRAIAACLERHQLSLTPTSPHYQQSLLDAVRVRATQLKRGLGADEVLALASASPPS</sequence>
<proteinExistence type="inferred from homology"/>
<dbReference type="EMBL" id="CP098611">
    <property type="protein sequence ID" value="USR90493.1"/>
    <property type="molecule type" value="Genomic_DNA"/>
</dbReference>
<dbReference type="Proteomes" id="UP001056708">
    <property type="component" value="Chromosome"/>
</dbReference>
<dbReference type="PANTHER" id="PTHR42880:SF1">
    <property type="entry name" value="ISOPROPYLMALATE_HOMOCITRATE_CITRAMALATE SYNTHASE FAMILY PROTEIN"/>
    <property type="match status" value="1"/>
</dbReference>
<keyword evidence="2 3" id="KW-0808">Transferase</keyword>
<dbReference type="InterPro" id="IPR054691">
    <property type="entry name" value="LeuA/HCS_post-cat"/>
</dbReference>